<dbReference type="OrthoDB" id="5835829at2759"/>
<dbReference type="Proteomes" id="UP000835052">
    <property type="component" value="Unassembled WGS sequence"/>
</dbReference>
<comment type="caution">
    <text evidence="12">The sequence shown here is derived from an EMBL/GenBank/DDBJ whole genome shotgun (WGS) entry which is preliminary data.</text>
</comment>
<evidence type="ECO:0000256" key="3">
    <source>
        <dbReference type="ARBA" id="ARBA00012544"/>
    </source>
</evidence>
<keyword evidence="13" id="KW-1185">Reference proteome</keyword>
<dbReference type="PANTHER" id="PTHR48043:SF23">
    <property type="entry name" value="UDP-GLUCURONOSYLTRANSFERASE"/>
    <property type="match status" value="1"/>
</dbReference>
<comment type="similarity">
    <text evidence="2">Belongs to the UDP-glycosyltransferase family.</text>
</comment>
<dbReference type="InterPro" id="IPR050271">
    <property type="entry name" value="UDP-glycosyltransferase"/>
</dbReference>
<dbReference type="EMBL" id="CAJGYM010000099">
    <property type="protein sequence ID" value="CAD6197591.1"/>
    <property type="molecule type" value="Genomic_DNA"/>
</dbReference>
<keyword evidence="8 11" id="KW-1133">Transmembrane helix</keyword>
<dbReference type="PANTHER" id="PTHR48043">
    <property type="entry name" value="EG:EG0003.4 PROTEIN-RELATED"/>
    <property type="match status" value="1"/>
</dbReference>
<sequence>MVKTFFFVVFLAVPISGLNFLVYSPLFAHSHTVYLATLADTLTNAGHNVTFFAPLIHSKLRAKLCVKSTKDVILVENDDYMENVQKNIDAVDFGRLWVDPNGARMLLGLAEHFQKMFLRSCKLQLENKIVMESLRSKKFDVIIMEPLTTCAVGIKKYLNIPTMLLAVPLTHMELVSYYLGEPIAPSVYSDQRSEMNLIQRMKNTVSIFLGIQLVKGKMDEEQQLASQLTGLKVPGLVDVIHESPFVFTNSNPLIDYPRPIIHKTVAIGGITVDVEEIRTRKLDQKWDAILNLRPKNVLVSFGSMAKSVLMPPSHKKAIIETFLEFPDVTFIWKYESDDIEFSSSATNVHFTKWVPQVELLADSRLTAFVTHGGVGSTTEFAHLGKPAVMVPVFGDQPRNSYSMERHSNVVVVRKFELADKSVLIDAIGRVINDKTYTENALKLAEMLEKQPNRPKDSFVRHAVFAATFGNMKSLDPYGRQLNFLQYFLIDILLIVVITTGGSLFL</sequence>
<organism evidence="12 13">
    <name type="scientific">Caenorhabditis auriculariae</name>
    <dbReference type="NCBI Taxonomy" id="2777116"/>
    <lineage>
        <taxon>Eukaryota</taxon>
        <taxon>Metazoa</taxon>
        <taxon>Ecdysozoa</taxon>
        <taxon>Nematoda</taxon>
        <taxon>Chromadorea</taxon>
        <taxon>Rhabditida</taxon>
        <taxon>Rhabditina</taxon>
        <taxon>Rhabditomorpha</taxon>
        <taxon>Rhabditoidea</taxon>
        <taxon>Rhabditidae</taxon>
        <taxon>Peloderinae</taxon>
        <taxon>Caenorhabditis</taxon>
    </lineage>
</organism>
<evidence type="ECO:0000256" key="10">
    <source>
        <dbReference type="ARBA" id="ARBA00047475"/>
    </source>
</evidence>
<keyword evidence="7" id="KW-0732">Signal</keyword>
<evidence type="ECO:0000256" key="9">
    <source>
        <dbReference type="ARBA" id="ARBA00023136"/>
    </source>
</evidence>
<dbReference type="SUPFAM" id="SSF53756">
    <property type="entry name" value="UDP-Glycosyltransferase/glycogen phosphorylase"/>
    <property type="match status" value="1"/>
</dbReference>
<protein>
    <recommendedName>
        <fullName evidence="3">glucuronosyltransferase</fullName>
        <ecNumber evidence="3">2.4.1.17</ecNumber>
    </recommendedName>
</protein>
<dbReference type="AlphaFoldDB" id="A0A8S1HTT3"/>
<evidence type="ECO:0000256" key="5">
    <source>
        <dbReference type="ARBA" id="ARBA00022679"/>
    </source>
</evidence>
<name>A0A8S1HTT3_9PELO</name>
<keyword evidence="9 11" id="KW-0472">Membrane</keyword>
<gene>
    <name evidence="12" type="ORF">CAUJ_LOCUS13500</name>
</gene>
<comment type="catalytic activity">
    <reaction evidence="10">
        <text>glucuronate acceptor + UDP-alpha-D-glucuronate = acceptor beta-D-glucuronoside + UDP + H(+)</text>
        <dbReference type="Rhea" id="RHEA:21032"/>
        <dbReference type="ChEBI" id="CHEBI:15378"/>
        <dbReference type="ChEBI" id="CHEBI:58052"/>
        <dbReference type="ChEBI" id="CHEBI:58223"/>
        <dbReference type="ChEBI" id="CHEBI:132367"/>
        <dbReference type="ChEBI" id="CHEBI:132368"/>
        <dbReference type="EC" id="2.4.1.17"/>
    </reaction>
</comment>
<keyword evidence="4" id="KW-0328">Glycosyltransferase</keyword>
<evidence type="ECO:0000256" key="8">
    <source>
        <dbReference type="ARBA" id="ARBA00022989"/>
    </source>
</evidence>
<evidence type="ECO:0000313" key="12">
    <source>
        <dbReference type="EMBL" id="CAD6197591.1"/>
    </source>
</evidence>
<dbReference type="GO" id="GO:0016020">
    <property type="term" value="C:membrane"/>
    <property type="evidence" value="ECO:0007669"/>
    <property type="project" value="UniProtKB-SubCell"/>
</dbReference>
<comment type="subcellular location">
    <subcellularLocation>
        <location evidence="1">Membrane</location>
        <topology evidence="1">Single-pass membrane protein</topology>
    </subcellularLocation>
</comment>
<feature type="transmembrane region" description="Helical" evidence="11">
    <location>
        <begin position="483"/>
        <end position="504"/>
    </location>
</feature>
<dbReference type="FunFam" id="3.40.50.2000:FF:000038">
    <property type="entry name" value="UDP-GlucuronosylTransferase"/>
    <property type="match status" value="1"/>
</dbReference>
<accession>A0A8S1HTT3</accession>
<evidence type="ECO:0000256" key="1">
    <source>
        <dbReference type="ARBA" id="ARBA00004167"/>
    </source>
</evidence>
<keyword evidence="5" id="KW-0808">Transferase</keyword>
<evidence type="ECO:0000256" key="7">
    <source>
        <dbReference type="ARBA" id="ARBA00022729"/>
    </source>
</evidence>
<evidence type="ECO:0000256" key="4">
    <source>
        <dbReference type="ARBA" id="ARBA00022676"/>
    </source>
</evidence>
<dbReference type="Gene3D" id="3.40.50.2000">
    <property type="entry name" value="Glycogen Phosphorylase B"/>
    <property type="match status" value="2"/>
</dbReference>
<dbReference type="CDD" id="cd03784">
    <property type="entry name" value="GT1_Gtf-like"/>
    <property type="match status" value="1"/>
</dbReference>
<dbReference type="GO" id="GO:0015020">
    <property type="term" value="F:glucuronosyltransferase activity"/>
    <property type="evidence" value="ECO:0007669"/>
    <property type="project" value="UniProtKB-EC"/>
</dbReference>
<reference evidence="12" key="1">
    <citation type="submission" date="2020-10" db="EMBL/GenBank/DDBJ databases">
        <authorList>
            <person name="Kikuchi T."/>
        </authorList>
    </citation>
    <scope>NUCLEOTIDE SEQUENCE</scope>
    <source>
        <strain evidence="12">NKZ352</strain>
    </source>
</reference>
<evidence type="ECO:0000313" key="13">
    <source>
        <dbReference type="Proteomes" id="UP000835052"/>
    </source>
</evidence>
<dbReference type="Pfam" id="PF00201">
    <property type="entry name" value="UDPGT"/>
    <property type="match status" value="1"/>
</dbReference>
<proteinExistence type="inferred from homology"/>
<dbReference type="EC" id="2.4.1.17" evidence="3"/>
<keyword evidence="6 11" id="KW-0812">Transmembrane</keyword>
<evidence type="ECO:0000256" key="6">
    <source>
        <dbReference type="ARBA" id="ARBA00022692"/>
    </source>
</evidence>
<evidence type="ECO:0000256" key="11">
    <source>
        <dbReference type="SAM" id="Phobius"/>
    </source>
</evidence>
<evidence type="ECO:0000256" key="2">
    <source>
        <dbReference type="ARBA" id="ARBA00009995"/>
    </source>
</evidence>
<dbReference type="InterPro" id="IPR002213">
    <property type="entry name" value="UDP_glucos_trans"/>
</dbReference>